<feature type="region of interest" description="Disordered" evidence="6">
    <location>
        <begin position="207"/>
        <end position="300"/>
    </location>
</feature>
<evidence type="ECO:0000256" key="3">
    <source>
        <dbReference type="ARBA" id="ARBA00022771"/>
    </source>
</evidence>
<accession>A0AAE1LCY2</accession>
<dbReference type="Gene3D" id="3.30.160.60">
    <property type="entry name" value="Classic Zinc Finger"/>
    <property type="match status" value="1"/>
</dbReference>
<reference evidence="9" key="1">
    <citation type="submission" date="2021-07" db="EMBL/GenBank/DDBJ databases">
        <authorList>
            <person name="Catto M.A."/>
            <person name="Jacobson A."/>
            <person name="Kennedy G."/>
            <person name="Labadie P."/>
            <person name="Hunt B.G."/>
            <person name="Srinivasan R."/>
        </authorList>
    </citation>
    <scope>NUCLEOTIDE SEQUENCE</scope>
    <source>
        <strain evidence="9">PL_HMW_Pooled</strain>
        <tissue evidence="9">Head</tissue>
    </source>
</reference>
<evidence type="ECO:0000256" key="1">
    <source>
        <dbReference type="ARBA" id="ARBA00022723"/>
    </source>
</evidence>
<feature type="domain" description="C2H2-type" evidence="8">
    <location>
        <begin position="137"/>
        <end position="165"/>
    </location>
</feature>
<comment type="caution">
    <text evidence="9">The sequence shown here is derived from an EMBL/GenBank/DDBJ whole genome shotgun (WGS) entry which is preliminary data.</text>
</comment>
<keyword evidence="7" id="KW-0732">Signal</keyword>
<evidence type="ECO:0000313" key="9">
    <source>
        <dbReference type="EMBL" id="KAK3915471.1"/>
    </source>
</evidence>
<dbReference type="Pfam" id="PF00096">
    <property type="entry name" value="zf-C2H2"/>
    <property type="match status" value="2"/>
</dbReference>
<keyword evidence="4" id="KW-0862">Zinc</keyword>
<dbReference type="AlphaFoldDB" id="A0AAE1LCY2"/>
<dbReference type="GO" id="GO:0005634">
    <property type="term" value="C:nucleus"/>
    <property type="evidence" value="ECO:0007669"/>
    <property type="project" value="TreeGrafter"/>
</dbReference>
<keyword evidence="1" id="KW-0479">Metal-binding</keyword>
<dbReference type="InterPro" id="IPR036236">
    <property type="entry name" value="Znf_C2H2_sf"/>
</dbReference>
<dbReference type="PANTHER" id="PTHR24403:SF67">
    <property type="entry name" value="FI01116P-RELATED"/>
    <property type="match status" value="1"/>
</dbReference>
<dbReference type="PROSITE" id="PS50157">
    <property type="entry name" value="ZINC_FINGER_C2H2_2"/>
    <property type="match status" value="2"/>
</dbReference>
<feature type="signal peptide" evidence="7">
    <location>
        <begin position="1"/>
        <end position="24"/>
    </location>
</feature>
<evidence type="ECO:0000259" key="8">
    <source>
        <dbReference type="PROSITE" id="PS50157"/>
    </source>
</evidence>
<dbReference type="GO" id="GO:0010468">
    <property type="term" value="P:regulation of gene expression"/>
    <property type="evidence" value="ECO:0007669"/>
    <property type="project" value="TreeGrafter"/>
</dbReference>
<dbReference type="SMART" id="SM00355">
    <property type="entry name" value="ZnF_C2H2"/>
    <property type="match status" value="2"/>
</dbReference>
<dbReference type="InterPro" id="IPR013087">
    <property type="entry name" value="Znf_C2H2_type"/>
</dbReference>
<keyword evidence="10" id="KW-1185">Reference proteome</keyword>
<feature type="domain" description="C2H2-type" evidence="8">
    <location>
        <begin position="108"/>
        <end position="135"/>
    </location>
</feature>
<dbReference type="PANTHER" id="PTHR24403">
    <property type="entry name" value="ZINC FINGER PROTEIN"/>
    <property type="match status" value="1"/>
</dbReference>
<feature type="compositionally biased region" description="Low complexity" evidence="6">
    <location>
        <begin position="221"/>
        <end position="276"/>
    </location>
</feature>
<dbReference type="EMBL" id="JAHWGI010000440">
    <property type="protein sequence ID" value="KAK3915471.1"/>
    <property type="molecule type" value="Genomic_DNA"/>
</dbReference>
<gene>
    <name evidence="9" type="ORF">KUF71_005778</name>
</gene>
<evidence type="ECO:0000256" key="4">
    <source>
        <dbReference type="ARBA" id="ARBA00022833"/>
    </source>
</evidence>
<evidence type="ECO:0000256" key="7">
    <source>
        <dbReference type="SAM" id="SignalP"/>
    </source>
</evidence>
<evidence type="ECO:0000256" key="5">
    <source>
        <dbReference type="PROSITE-ProRule" id="PRU00042"/>
    </source>
</evidence>
<evidence type="ECO:0000256" key="2">
    <source>
        <dbReference type="ARBA" id="ARBA00022737"/>
    </source>
</evidence>
<name>A0AAE1LCY2_9NEOP</name>
<keyword evidence="2" id="KW-0677">Repeat</keyword>
<dbReference type="SUPFAM" id="SSF57667">
    <property type="entry name" value="beta-beta-alpha zinc fingers"/>
    <property type="match status" value="1"/>
</dbReference>
<evidence type="ECO:0000256" key="6">
    <source>
        <dbReference type="SAM" id="MobiDB-lite"/>
    </source>
</evidence>
<feature type="compositionally biased region" description="Polar residues" evidence="6">
    <location>
        <begin position="290"/>
        <end position="300"/>
    </location>
</feature>
<evidence type="ECO:0000313" key="10">
    <source>
        <dbReference type="Proteomes" id="UP001219518"/>
    </source>
</evidence>
<dbReference type="InterPro" id="IPR050688">
    <property type="entry name" value="Zinc_finger/UBP_domain"/>
</dbReference>
<keyword evidence="3 5" id="KW-0863">Zinc-finger</keyword>
<sequence length="300" mass="33246">MKPHPHYYVLIYYSLLSAITSSASQWPQTTKTIEYNYPLKEEPVSSPSPGVEVIAWSTNVTSSGSIHQGNMAVEDFLHQSQHVGLSNQGHVTPGTINSSGSSYGPGHFPCETCGKVYRYKGNLSSHVRLECGKERQFQCPHCPHKSKQKIHLIRHIRSKHQGNQQHAPPVMGLQTHGHHQNVLPHSSLTWHPHIPPPQVMLQVAASTQVGESALDHQRDAQQQQQQSSNVIPSPISTQLQQQTQQSHQQQQPPPSQQTQPQQQLAINQQQQGNTPSQSPPQQLPSPSPYAPNTISRATTP</sequence>
<protein>
    <submittedName>
        <fullName evidence="9">Longitudinals lacking protein, isoforms A/B/D/L</fullName>
    </submittedName>
</protein>
<reference evidence="9" key="2">
    <citation type="journal article" date="2023" name="BMC Genomics">
        <title>Pest status, molecular evolution, and epigenetic factors derived from the genome assembly of Frankliniella fusca, a thysanopteran phytovirus vector.</title>
        <authorList>
            <person name="Catto M.A."/>
            <person name="Labadie P.E."/>
            <person name="Jacobson A.L."/>
            <person name="Kennedy G.G."/>
            <person name="Srinivasan R."/>
            <person name="Hunt B.G."/>
        </authorList>
    </citation>
    <scope>NUCLEOTIDE SEQUENCE</scope>
    <source>
        <strain evidence="9">PL_HMW_Pooled</strain>
    </source>
</reference>
<dbReference type="Proteomes" id="UP001219518">
    <property type="component" value="Unassembled WGS sequence"/>
</dbReference>
<organism evidence="9 10">
    <name type="scientific">Frankliniella fusca</name>
    <dbReference type="NCBI Taxonomy" id="407009"/>
    <lineage>
        <taxon>Eukaryota</taxon>
        <taxon>Metazoa</taxon>
        <taxon>Ecdysozoa</taxon>
        <taxon>Arthropoda</taxon>
        <taxon>Hexapoda</taxon>
        <taxon>Insecta</taxon>
        <taxon>Pterygota</taxon>
        <taxon>Neoptera</taxon>
        <taxon>Paraneoptera</taxon>
        <taxon>Thysanoptera</taxon>
        <taxon>Terebrantia</taxon>
        <taxon>Thripoidea</taxon>
        <taxon>Thripidae</taxon>
        <taxon>Frankliniella</taxon>
    </lineage>
</organism>
<dbReference type="GO" id="GO:0008270">
    <property type="term" value="F:zinc ion binding"/>
    <property type="evidence" value="ECO:0007669"/>
    <property type="project" value="UniProtKB-KW"/>
</dbReference>
<feature type="chain" id="PRO_5041941386" evidence="7">
    <location>
        <begin position="25"/>
        <end position="300"/>
    </location>
</feature>
<feature type="compositionally biased region" description="Pro residues" evidence="6">
    <location>
        <begin position="277"/>
        <end position="289"/>
    </location>
</feature>
<proteinExistence type="predicted"/>